<dbReference type="InterPro" id="IPR010982">
    <property type="entry name" value="Lambda_DNA-bd_dom_sf"/>
</dbReference>
<reference evidence="4" key="1">
    <citation type="journal article" date="2014" name="Int. J. Syst. Evol. Microbiol.">
        <title>Complete genome sequence of Corynebacterium casei LMG S-19264T (=DSM 44701T), isolated from a smear-ripened cheese.</title>
        <authorList>
            <consortium name="US DOE Joint Genome Institute (JGI-PGF)"/>
            <person name="Walter F."/>
            <person name="Albersmeier A."/>
            <person name="Kalinowski J."/>
            <person name="Ruckert C."/>
        </authorList>
    </citation>
    <scope>NUCLEOTIDE SEQUENCE</scope>
    <source>
        <strain evidence="4">CGMCC 1.15725</strain>
    </source>
</reference>
<dbReference type="Proteomes" id="UP000646365">
    <property type="component" value="Unassembled WGS sequence"/>
</dbReference>
<feature type="region of interest" description="Disordered" evidence="1">
    <location>
        <begin position="151"/>
        <end position="214"/>
    </location>
</feature>
<organism evidence="4 5">
    <name type="scientific">Aliidongia dinghuensis</name>
    <dbReference type="NCBI Taxonomy" id="1867774"/>
    <lineage>
        <taxon>Bacteria</taxon>
        <taxon>Pseudomonadati</taxon>
        <taxon>Pseudomonadota</taxon>
        <taxon>Alphaproteobacteria</taxon>
        <taxon>Rhodospirillales</taxon>
        <taxon>Dongiaceae</taxon>
        <taxon>Aliidongia</taxon>
    </lineage>
</organism>
<feature type="compositionally biased region" description="Low complexity" evidence="1">
    <location>
        <begin position="258"/>
        <end position="290"/>
    </location>
</feature>
<protein>
    <recommendedName>
        <fullName evidence="3">Cytoskeleton protein RodZ-like C-terminal domain-containing protein</fullName>
    </recommendedName>
</protein>
<evidence type="ECO:0000256" key="2">
    <source>
        <dbReference type="SAM" id="Phobius"/>
    </source>
</evidence>
<sequence>MFQRKPRDEEEEQPFEGSSSTPPAGSVGQLLRQTREGHGWELRDVAAALRIRPDYLEALERNTVEGLPGVAYATGFLRAYADYLGLDGNEAVRRFKTEKKTLASKPDLSFPVPLTDRGIPGSGLFLIALLLITLAYGTWYYLSSGEHPRPPAVEPVPARLLPPPPQAEAPIPPAVQEAAKPADGATTAPAAPAGTTSSGAIQSGTAPATAVTAPSTPAPGVTIVPPAAPPAQLFQPSIGAPQLAAGKPAPGTVATGSAPAAGQPPVAAQAQTQPPTGQTPAGQTLPQTAAGAVPAVPPESAADAKGPKSYGAVDNPGRILVKATGYAWVQVYDGKEAILTRTLHPGDTYYVPAKPGLIMRTGNAGGLSFVVDGKELPALGPTGMVKKKIPLDPQRLLSGDLGEDVPSKPKPTAPRSQAPAGTSPAAAPPIGAPTAAPSTGEDTPE</sequence>
<name>A0A8J2YP84_9PROT</name>
<dbReference type="EMBL" id="BMJQ01000001">
    <property type="protein sequence ID" value="GGF00135.1"/>
    <property type="molecule type" value="Genomic_DNA"/>
</dbReference>
<feature type="region of interest" description="Disordered" evidence="1">
    <location>
        <begin position="241"/>
        <end position="314"/>
    </location>
</feature>
<feature type="compositionally biased region" description="Low complexity" evidence="1">
    <location>
        <begin position="432"/>
        <end position="445"/>
    </location>
</feature>
<dbReference type="InterPro" id="IPR050400">
    <property type="entry name" value="Bact_Cytoskel_RodZ"/>
</dbReference>
<dbReference type="GO" id="GO:0003677">
    <property type="term" value="F:DNA binding"/>
    <property type="evidence" value="ECO:0007669"/>
    <property type="project" value="InterPro"/>
</dbReference>
<accession>A0A8J2YP84</accession>
<evidence type="ECO:0000259" key="3">
    <source>
        <dbReference type="Pfam" id="PF13464"/>
    </source>
</evidence>
<evidence type="ECO:0000313" key="4">
    <source>
        <dbReference type="EMBL" id="GGF00135.1"/>
    </source>
</evidence>
<dbReference type="CDD" id="cd00093">
    <property type="entry name" value="HTH_XRE"/>
    <property type="match status" value="1"/>
</dbReference>
<dbReference type="InterPro" id="IPR001387">
    <property type="entry name" value="Cro/C1-type_HTH"/>
</dbReference>
<reference evidence="4" key="2">
    <citation type="submission" date="2020-09" db="EMBL/GenBank/DDBJ databases">
        <authorList>
            <person name="Sun Q."/>
            <person name="Zhou Y."/>
        </authorList>
    </citation>
    <scope>NUCLEOTIDE SEQUENCE</scope>
    <source>
        <strain evidence="4">CGMCC 1.15725</strain>
    </source>
</reference>
<evidence type="ECO:0000256" key="1">
    <source>
        <dbReference type="SAM" id="MobiDB-lite"/>
    </source>
</evidence>
<keyword evidence="2" id="KW-1133">Transmembrane helix</keyword>
<comment type="caution">
    <text evidence="4">The sequence shown here is derived from an EMBL/GenBank/DDBJ whole genome shotgun (WGS) entry which is preliminary data.</text>
</comment>
<feature type="compositionally biased region" description="Low complexity" evidence="1">
    <location>
        <begin position="174"/>
        <end position="214"/>
    </location>
</feature>
<proteinExistence type="predicted"/>
<dbReference type="Pfam" id="PF13413">
    <property type="entry name" value="HTH_25"/>
    <property type="match status" value="1"/>
</dbReference>
<feature type="region of interest" description="Disordered" evidence="1">
    <location>
        <begin position="1"/>
        <end position="27"/>
    </location>
</feature>
<dbReference type="AlphaFoldDB" id="A0A8J2YP84"/>
<dbReference type="Gene3D" id="1.10.260.40">
    <property type="entry name" value="lambda repressor-like DNA-binding domains"/>
    <property type="match status" value="1"/>
</dbReference>
<dbReference type="PANTHER" id="PTHR34475:SF1">
    <property type="entry name" value="CYTOSKELETON PROTEIN RODZ"/>
    <property type="match status" value="1"/>
</dbReference>
<dbReference type="InterPro" id="IPR025194">
    <property type="entry name" value="RodZ-like_C"/>
</dbReference>
<feature type="region of interest" description="Disordered" evidence="1">
    <location>
        <begin position="390"/>
        <end position="445"/>
    </location>
</feature>
<evidence type="ECO:0000313" key="5">
    <source>
        <dbReference type="Proteomes" id="UP000646365"/>
    </source>
</evidence>
<feature type="domain" description="Cytoskeleton protein RodZ-like C-terminal" evidence="3">
    <location>
        <begin position="321"/>
        <end position="385"/>
    </location>
</feature>
<keyword evidence="2" id="KW-0472">Membrane</keyword>
<dbReference type="Pfam" id="PF13464">
    <property type="entry name" value="RodZ_C"/>
    <property type="match status" value="1"/>
</dbReference>
<feature type="transmembrane region" description="Helical" evidence="2">
    <location>
        <begin position="123"/>
        <end position="142"/>
    </location>
</feature>
<keyword evidence="5" id="KW-1185">Reference proteome</keyword>
<feature type="compositionally biased region" description="Pro residues" evidence="1">
    <location>
        <begin position="151"/>
        <end position="173"/>
    </location>
</feature>
<keyword evidence="2" id="KW-0812">Transmembrane</keyword>
<gene>
    <name evidence="4" type="ORF">GCM10011611_02150</name>
</gene>
<dbReference type="PANTHER" id="PTHR34475">
    <property type="match status" value="1"/>
</dbReference>